<proteinExistence type="predicted"/>
<evidence type="ECO:0000313" key="2">
    <source>
        <dbReference type="EMBL" id="MBM6617566.1"/>
    </source>
</evidence>
<accession>A0ABS2DGM7</accession>
<reference evidence="2 3" key="1">
    <citation type="submission" date="2021-02" db="EMBL/GenBank/DDBJ databases">
        <title>Bacillus sp. RD4P76, an endophyte from a halophyte.</title>
        <authorList>
            <person name="Sun J.-Q."/>
        </authorList>
    </citation>
    <scope>NUCLEOTIDE SEQUENCE [LARGE SCALE GENOMIC DNA]</scope>
    <source>
        <strain evidence="2 3">RD4P76</strain>
    </source>
</reference>
<dbReference type="SUPFAM" id="SSF141868">
    <property type="entry name" value="EAL domain-like"/>
    <property type="match status" value="1"/>
</dbReference>
<dbReference type="PANTHER" id="PTHR33121">
    <property type="entry name" value="CYCLIC DI-GMP PHOSPHODIESTERASE PDEF"/>
    <property type="match status" value="1"/>
</dbReference>
<gene>
    <name evidence="2" type="ORF">JR050_07720</name>
</gene>
<evidence type="ECO:0000259" key="1">
    <source>
        <dbReference type="PROSITE" id="PS50883"/>
    </source>
</evidence>
<keyword evidence="3" id="KW-1185">Reference proteome</keyword>
<dbReference type="Pfam" id="PF00563">
    <property type="entry name" value="EAL"/>
    <property type="match status" value="1"/>
</dbReference>
<dbReference type="SMART" id="SM00052">
    <property type="entry name" value="EAL"/>
    <property type="match status" value="1"/>
</dbReference>
<dbReference type="EMBL" id="JAFELM010000023">
    <property type="protein sequence ID" value="MBM6617566.1"/>
    <property type="molecule type" value="Genomic_DNA"/>
</dbReference>
<name>A0ABS2DGM7_9BACI</name>
<organism evidence="2 3">
    <name type="scientific">Bacillus suaedaesalsae</name>
    <dbReference type="NCBI Taxonomy" id="2810349"/>
    <lineage>
        <taxon>Bacteria</taxon>
        <taxon>Bacillati</taxon>
        <taxon>Bacillota</taxon>
        <taxon>Bacilli</taxon>
        <taxon>Bacillales</taxon>
        <taxon>Bacillaceae</taxon>
        <taxon>Bacillus</taxon>
    </lineage>
</organism>
<comment type="caution">
    <text evidence="2">The sequence shown here is derived from an EMBL/GenBank/DDBJ whole genome shotgun (WGS) entry which is preliminary data.</text>
</comment>
<dbReference type="PANTHER" id="PTHR33121:SF15">
    <property type="entry name" value="BLUE LIGHT- AND TEMPERATURE-REGULATED ANTIREPRESSOR BLUF"/>
    <property type="match status" value="1"/>
</dbReference>
<dbReference type="PROSITE" id="PS50883">
    <property type="entry name" value="EAL"/>
    <property type="match status" value="1"/>
</dbReference>
<dbReference type="Proteomes" id="UP001518925">
    <property type="component" value="Unassembled WGS sequence"/>
</dbReference>
<dbReference type="InterPro" id="IPR035919">
    <property type="entry name" value="EAL_sf"/>
</dbReference>
<protein>
    <submittedName>
        <fullName evidence="2">EAL domain-containing protein</fullName>
    </submittedName>
</protein>
<dbReference type="Gene3D" id="3.20.20.450">
    <property type="entry name" value="EAL domain"/>
    <property type="match status" value="1"/>
</dbReference>
<dbReference type="CDD" id="cd01948">
    <property type="entry name" value="EAL"/>
    <property type="match status" value="1"/>
</dbReference>
<sequence>MMRVSCSQCQPLQDFLQQGYVTVLSKYPEIINIIVSEAKLQQLTKQQSTSFTFQFISFQQLYSTLELIQHVLEEKLDIDADLYASIHEKPGEENPFYHLLSFRELLERVKNPSLVEVIKNSYFTNHIQPIISLNDERVIAYEFLLRSSHEQYPFKPFELFSFAQKTGLQALLDANARKQAIQYSAENLSNGKLRFINFLPSSIYNPRHCLKSTFENIEKYKVNPADLVFEVVETEKIKDITHLQSIFQAYKKEGMKVALDDVGAGYATVEVLKELLPDYAKIDRAMISYCDQSEEKQVELQRIVEVAKEFNIQTLAEGIERKEELEFCKAIGMDLAQGYYIGKPGPKPL</sequence>
<evidence type="ECO:0000313" key="3">
    <source>
        <dbReference type="Proteomes" id="UP001518925"/>
    </source>
</evidence>
<dbReference type="InterPro" id="IPR050706">
    <property type="entry name" value="Cyclic-di-GMP_PDE-like"/>
</dbReference>
<dbReference type="InterPro" id="IPR001633">
    <property type="entry name" value="EAL_dom"/>
</dbReference>
<feature type="domain" description="EAL" evidence="1">
    <location>
        <begin position="107"/>
        <end position="349"/>
    </location>
</feature>